<gene>
    <name evidence="1" type="ORF">HPB50_021572</name>
</gene>
<reference evidence="1" key="1">
    <citation type="submission" date="2020-05" db="EMBL/GenBank/DDBJ databases">
        <title>Large-scale comparative analyses of tick genomes elucidate their genetic diversity and vector capacities.</title>
        <authorList>
            <person name="Jia N."/>
            <person name="Wang J."/>
            <person name="Shi W."/>
            <person name="Du L."/>
            <person name="Sun Y."/>
            <person name="Zhan W."/>
            <person name="Jiang J."/>
            <person name="Wang Q."/>
            <person name="Zhang B."/>
            <person name="Ji P."/>
            <person name="Sakyi L.B."/>
            <person name="Cui X."/>
            <person name="Yuan T."/>
            <person name="Jiang B."/>
            <person name="Yang W."/>
            <person name="Lam T.T.-Y."/>
            <person name="Chang Q."/>
            <person name="Ding S."/>
            <person name="Wang X."/>
            <person name="Zhu J."/>
            <person name="Ruan X."/>
            <person name="Zhao L."/>
            <person name="Wei J."/>
            <person name="Que T."/>
            <person name="Du C."/>
            <person name="Cheng J."/>
            <person name="Dai P."/>
            <person name="Han X."/>
            <person name="Huang E."/>
            <person name="Gao Y."/>
            <person name="Liu J."/>
            <person name="Shao H."/>
            <person name="Ye R."/>
            <person name="Li L."/>
            <person name="Wei W."/>
            <person name="Wang X."/>
            <person name="Wang C."/>
            <person name="Yang T."/>
            <person name="Huo Q."/>
            <person name="Li W."/>
            <person name="Guo W."/>
            <person name="Chen H."/>
            <person name="Zhou L."/>
            <person name="Ni X."/>
            <person name="Tian J."/>
            <person name="Zhou Y."/>
            <person name="Sheng Y."/>
            <person name="Liu T."/>
            <person name="Pan Y."/>
            <person name="Xia L."/>
            <person name="Li J."/>
            <person name="Zhao F."/>
            <person name="Cao W."/>
        </authorList>
    </citation>
    <scope>NUCLEOTIDE SEQUENCE</scope>
    <source>
        <strain evidence="1">Hyas-2018</strain>
    </source>
</reference>
<proteinExistence type="predicted"/>
<evidence type="ECO:0000313" key="2">
    <source>
        <dbReference type="Proteomes" id="UP000821845"/>
    </source>
</evidence>
<dbReference type="Proteomes" id="UP000821845">
    <property type="component" value="Chromosome 2"/>
</dbReference>
<name>A0ACB7T0Y8_HYAAI</name>
<protein>
    <submittedName>
        <fullName evidence="1">Uncharacterized protein</fullName>
    </submittedName>
</protein>
<comment type="caution">
    <text evidence="1">The sequence shown here is derived from an EMBL/GenBank/DDBJ whole genome shotgun (WGS) entry which is preliminary data.</text>
</comment>
<keyword evidence="2" id="KW-1185">Reference proteome</keyword>
<accession>A0ACB7T0Y8</accession>
<evidence type="ECO:0000313" key="1">
    <source>
        <dbReference type="EMBL" id="KAH6939768.1"/>
    </source>
</evidence>
<sequence>MLNSTRQSTSAWTDWWSSLDPVTYNVVVYAIIIGGLVLSSMARTVAFFVMCMRASVNLHNRMFSCIIRAPIRFFDMNPIDMGVRANEMSRIMLNVCLGKRHK</sequence>
<dbReference type="EMBL" id="CM023482">
    <property type="protein sequence ID" value="KAH6939768.1"/>
    <property type="molecule type" value="Genomic_DNA"/>
</dbReference>
<organism evidence="1 2">
    <name type="scientific">Hyalomma asiaticum</name>
    <name type="common">Tick</name>
    <dbReference type="NCBI Taxonomy" id="266040"/>
    <lineage>
        <taxon>Eukaryota</taxon>
        <taxon>Metazoa</taxon>
        <taxon>Ecdysozoa</taxon>
        <taxon>Arthropoda</taxon>
        <taxon>Chelicerata</taxon>
        <taxon>Arachnida</taxon>
        <taxon>Acari</taxon>
        <taxon>Parasitiformes</taxon>
        <taxon>Ixodida</taxon>
        <taxon>Ixodoidea</taxon>
        <taxon>Ixodidae</taxon>
        <taxon>Hyalomminae</taxon>
        <taxon>Hyalomma</taxon>
    </lineage>
</organism>